<dbReference type="OrthoDB" id="291792at2759"/>
<evidence type="ECO:0000256" key="1">
    <source>
        <dbReference type="ARBA" id="ARBA00004127"/>
    </source>
</evidence>
<comment type="similarity">
    <text evidence="2">Belongs to the NiCoT transporter (TC 2.A.52) family.</text>
</comment>
<reference evidence="10 11" key="1">
    <citation type="journal article" date="2019" name="Sci. Rep.">
        <title>Comparative genomics of chytrid fungi reveal insights into the obligate biotrophic and pathogenic lifestyle of Synchytrium endobioticum.</title>
        <authorList>
            <person name="van de Vossenberg B.T.L.H."/>
            <person name="Warris S."/>
            <person name="Nguyen H.D.T."/>
            <person name="van Gent-Pelzer M.P.E."/>
            <person name="Joly D.L."/>
            <person name="van de Geest H.C."/>
            <person name="Bonants P.J.M."/>
            <person name="Smith D.S."/>
            <person name="Levesque C.A."/>
            <person name="van der Lee T.A.J."/>
        </authorList>
    </citation>
    <scope>NUCLEOTIDE SEQUENCE [LARGE SCALE GENOMIC DNA]</scope>
    <source>
        <strain evidence="10 11">JEL517</strain>
    </source>
</reference>
<keyword evidence="11" id="KW-1185">Reference proteome</keyword>
<comment type="caution">
    <text evidence="10">The sequence shown here is derived from an EMBL/GenBank/DDBJ whole genome shotgun (WGS) entry which is preliminary data.</text>
</comment>
<feature type="transmembrane region" description="Helical" evidence="9">
    <location>
        <begin position="105"/>
        <end position="123"/>
    </location>
</feature>
<evidence type="ECO:0008006" key="12">
    <source>
        <dbReference type="Google" id="ProtNLM"/>
    </source>
</evidence>
<dbReference type="InterPro" id="IPR004688">
    <property type="entry name" value="Ni/Co_transpt"/>
</dbReference>
<dbReference type="GeneID" id="42006182"/>
<name>A0A507BXF9_9FUNG</name>
<comment type="subcellular location">
    <subcellularLocation>
        <location evidence="1">Endomembrane system</location>
        <topology evidence="1">Multi-pass membrane protein</topology>
    </subcellularLocation>
</comment>
<dbReference type="EMBL" id="QEAO01000039">
    <property type="protein sequence ID" value="TPX31781.1"/>
    <property type="molecule type" value="Genomic_DNA"/>
</dbReference>
<keyword evidence="7 9" id="KW-0472">Membrane</keyword>
<evidence type="ECO:0000256" key="8">
    <source>
        <dbReference type="SAM" id="MobiDB-lite"/>
    </source>
</evidence>
<organism evidence="10 11">
    <name type="scientific">Synchytrium microbalum</name>
    <dbReference type="NCBI Taxonomy" id="1806994"/>
    <lineage>
        <taxon>Eukaryota</taxon>
        <taxon>Fungi</taxon>
        <taxon>Fungi incertae sedis</taxon>
        <taxon>Chytridiomycota</taxon>
        <taxon>Chytridiomycota incertae sedis</taxon>
        <taxon>Chytridiomycetes</taxon>
        <taxon>Synchytriales</taxon>
        <taxon>Synchytriaceae</taxon>
        <taxon>Synchytrium</taxon>
    </lineage>
</organism>
<feature type="transmembrane region" description="Helical" evidence="9">
    <location>
        <begin position="383"/>
        <end position="405"/>
    </location>
</feature>
<dbReference type="Pfam" id="PF03824">
    <property type="entry name" value="NicO"/>
    <property type="match status" value="1"/>
</dbReference>
<evidence type="ECO:0000313" key="11">
    <source>
        <dbReference type="Proteomes" id="UP000319731"/>
    </source>
</evidence>
<dbReference type="Proteomes" id="UP000319731">
    <property type="component" value="Unassembled WGS sequence"/>
</dbReference>
<dbReference type="GO" id="GO:0005886">
    <property type="term" value="C:plasma membrane"/>
    <property type="evidence" value="ECO:0007669"/>
    <property type="project" value="InterPro"/>
</dbReference>
<feature type="transmembrane region" description="Helical" evidence="9">
    <location>
        <begin position="826"/>
        <end position="843"/>
    </location>
</feature>
<dbReference type="InterPro" id="IPR011541">
    <property type="entry name" value="Ni/Co_transpt_high_affinity"/>
</dbReference>
<feature type="transmembrane region" description="Helical" evidence="9">
    <location>
        <begin position="787"/>
        <end position="814"/>
    </location>
</feature>
<evidence type="ECO:0000256" key="5">
    <source>
        <dbReference type="ARBA" id="ARBA00022692"/>
    </source>
</evidence>
<keyword evidence="6 9" id="KW-1133">Transmembrane helix</keyword>
<feature type="transmembrane region" description="Helical" evidence="9">
    <location>
        <begin position="758"/>
        <end position="775"/>
    </location>
</feature>
<dbReference type="AlphaFoldDB" id="A0A507BXF9"/>
<proteinExistence type="inferred from homology"/>
<evidence type="ECO:0000256" key="2">
    <source>
        <dbReference type="ARBA" id="ARBA00010892"/>
    </source>
</evidence>
<evidence type="ECO:0000256" key="6">
    <source>
        <dbReference type="ARBA" id="ARBA00022989"/>
    </source>
</evidence>
<keyword evidence="5 9" id="KW-0812">Transmembrane</keyword>
<keyword evidence="3" id="KW-0813">Transport</keyword>
<evidence type="ECO:0000256" key="7">
    <source>
        <dbReference type="ARBA" id="ARBA00023136"/>
    </source>
</evidence>
<dbReference type="GO" id="GO:0015099">
    <property type="term" value="F:nickel cation transmembrane transporter activity"/>
    <property type="evidence" value="ECO:0007669"/>
    <property type="project" value="InterPro"/>
</dbReference>
<evidence type="ECO:0000256" key="3">
    <source>
        <dbReference type="ARBA" id="ARBA00022448"/>
    </source>
</evidence>
<keyword evidence="4" id="KW-0533">Nickel</keyword>
<evidence type="ECO:0000256" key="4">
    <source>
        <dbReference type="ARBA" id="ARBA00022596"/>
    </source>
</evidence>
<dbReference type="PANTHER" id="PTHR31611">
    <property type="entry name" value="HIGH-AFFINITY NICKEL TRANSPORT PROTEIN NIC1"/>
    <property type="match status" value="1"/>
</dbReference>
<feature type="transmembrane region" description="Helical" evidence="9">
    <location>
        <begin position="150"/>
        <end position="179"/>
    </location>
</feature>
<accession>A0A507BXF9</accession>
<dbReference type="PANTHER" id="PTHR31611:SF0">
    <property type="entry name" value="HIGH-AFFINITY NICKEL TRANSPORT PROTEIN NIC1"/>
    <property type="match status" value="1"/>
</dbReference>
<feature type="transmembrane region" description="Helical" evidence="9">
    <location>
        <begin position="82"/>
        <end position="99"/>
    </location>
</feature>
<protein>
    <recommendedName>
        <fullName evidence="12">Nickel/cobalt efflux system</fullName>
    </recommendedName>
</protein>
<feature type="transmembrane region" description="Helical" evidence="9">
    <location>
        <begin position="884"/>
        <end position="901"/>
    </location>
</feature>
<feature type="transmembrane region" description="Helical" evidence="9">
    <location>
        <begin position="295"/>
        <end position="317"/>
    </location>
</feature>
<dbReference type="STRING" id="1806994.A0A507BXF9"/>
<feature type="region of interest" description="Disordered" evidence="8">
    <location>
        <begin position="28"/>
        <end position="48"/>
    </location>
</feature>
<feature type="transmembrane region" description="Helical" evidence="9">
    <location>
        <begin position="523"/>
        <end position="544"/>
    </location>
</feature>
<evidence type="ECO:0000256" key="9">
    <source>
        <dbReference type="SAM" id="Phobius"/>
    </source>
</evidence>
<dbReference type="GO" id="GO:0012505">
    <property type="term" value="C:endomembrane system"/>
    <property type="evidence" value="ECO:0007669"/>
    <property type="project" value="UniProtKB-SubCell"/>
</dbReference>
<evidence type="ECO:0000313" key="10">
    <source>
        <dbReference type="EMBL" id="TPX31781.1"/>
    </source>
</evidence>
<feature type="transmembrane region" description="Helical" evidence="9">
    <location>
        <begin position="337"/>
        <end position="363"/>
    </location>
</feature>
<sequence length="923" mass="100761">MNKERDALDGDLSVSKESHQDIVANCANPFDASHSTPTPIPPPSASSTSTLIALENEPISGKADTSSNELSPSASKLERTRVLIIIGVLILVNVVLWITSIALSSIFSTLLVSNLLLAYTLGLRHALDADHITAIDNVTRKLLDDGIRPMLVGFYFSLGHSSIVVAATIAVAITATAIASQFENFQQVSSIIGTSFSGAVLLIIGLINLISLISIAMTIKRHNAGSRQDDVLEKVSVDDVMKSMGVWSRVLRPAFRAVDQSWKMYIVGLIFGLGFDTATEITLLSLASVQAAAGFPLPLIILYPLLFTAGMVLVDTLDGILMMRVYSASNIEPMQRLYFSFAVTLFSVTLALIIGIVQILSVIQSTQNLEGGFWDFLGGIQENFGLVGAGIIVVFIVVFLIIMAIRKSTDSNMVVNTTTTNGGQNGHVVKTPITPKSPLHAAATSLAPHTKPPPVPSTVNVAKLILDNVVRAFLTGYAISVLPTVLSAAFNQLILRKKAPAKQVDPLHIHVGGILVSSLQARLPWFLVVLIGGFRISDILLNLISTRFFNNHHAIHDAAAPMTPLTPAPPPPAPQVSNTRLACTFVASAGAAGAALLVIPPERRTDFALLACVRAADSFLKYKKKPILNALKRNGVPDVLIDNGDTLLFVTACTEIMWSWFYHPYALPKSYVKWISTMSELDPIVHTMLQRIYRGELVYNQDGPYNRVCMDFANKLGLPESLGDASKGFINCTLVHQGVEGCVNHTAKRWRCGFERAFRLYLPVHLLPVILFHPSRFSKPKELPNTLWKILFGATQSSVFLASFIALVWSPICFSRNNIMKGRDRESFGIFMGCFLSGFSLLLERKSRRREIALFVVPKAIESAWRRAWPYRGLDNGALRHSDVVIFAIAMGYIFTGYMHLQGSVRAPIRALMGWFVGKPIAL</sequence>
<feature type="transmembrane region" description="Helical" evidence="9">
    <location>
        <begin position="265"/>
        <end position="289"/>
    </location>
</feature>
<feature type="transmembrane region" description="Helical" evidence="9">
    <location>
        <begin position="199"/>
        <end position="219"/>
    </location>
</feature>
<dbReference type="RefSeq" id="XP_031023124.1">
    <property type="nucleotide sequence ID" value="XM_031170885.1"/>
</dbReference>
<gene>
    <name evidence="10" type="ORF">SmJEL517_g04957</name>
</gene>